<keyword evidence="2" id="KW-1185">Reference proteome</keyword>
<organism evidence="1 2">
    <name type="scientific">Colletotrichum fructicola (strain Nara gc5)</name>
    <name type="common">Anthracnose fungus</name>
    <name type="synonym">Colletotrichum gloeosporioides (strain Nara gc5)</name>
    <dbReference type="NCBI Taxonomy" id="1213859"/>
    <lineage>
        <taxon>Eukaryota</taxon>
        <taxon>Fungi</taxon>
        <taxon>Dikarya</taxon>
        <taxon>Ascomycota</taxon>
        <taxon>Pezizomycotina</taxon>
        <taxon>Sordariomycetes</taxon>
        <taxon>Hypocreomycetidae</taxon>
        <taxon>Glomerellales</taxon>
        <taxon>Glomerellaceae</taxon>
        <taxon>Colletotrichum</taxon>
        <taxon>Colletotrichum gloeosporioides species complex</taxon>
    </lineage>
</organism>
<dbReference type="Proteomes" id="UP000011096">
    <property type="component" value="Unassembled WGS sequence"/>
</dbReference>
<evidence type="ECO:0000313" key="1">
    <source>
        <dbReference type="EMBL" id="KAF4474193.1"/>
    </source>
</evidence>
<reference evidence="1 2" key="1">
    <citation type="submission" date="2012-08" db="EMBL/GenBank/DDBJ databases">
        <authorList>
            <person name="Gan P.H.P."/>
            <person name="Ikeda K."/>
            <person name="Irieda H."/>
            <person name="Narusaka M."/>
            <person name="O'Connell R.J."/>
            <person name="Narusaka Y."/>
            <person name="Takano Y."/>
            <person name="Kubo Y."/>
            <person name="Shirasu K."/>
        </authorList>
    </citation>
    <scope>NUCLEOTIDE SEQUENCE [LARGE SCALE GENOMIC DNA]</scope>
    <source>
        <strain evidence="1 2">Nara gc5</strain>
    </source>
</reference>
<dbReference type="InParanoid" id="A0A7J6IEA4"/>
<dbReference type="RefSeq" id="XP_066006896.1">
    <property type="nucleotide sequence ID" value="XM_066153693.1"/>
</dbReference>
<dbReference type="GeneID" id="90980642"/>
<name>A0A7J6IEA4_COLFN</name>
<gene>
    <name evidence="1" type="ORF">CGGC5_v017013</name>
</gene>
<accession>A0A7J6IEA4</accession>
<evidence type="ECO:0000313" key="2">
    <source>
        <dbReference type="Proteomes" id="UP000011096"/>
    </source>
</evidence>
<protein>
    <submittedName>
        <fullName evidence="1">Uncharacterized protein</fullName>
    </submittedName>
</protein>
<comment type="caution">
    <text evidence="1">The sequence shown here is derived from an EMBL/GenBank/DDBJ whole genome shotgun (WGS) entry which is preliminary data.</text>
</comment>
<dbReference type="AlphaFoldDB" id="A0A7J6IEA4"/>
<dbReference type="EMBL" id="ANPB02000011">
    <property type="protein sequence ID" value="KAF4474193.1"/>
    <property type="molecule type" value="Genomic_DNA"/>
</dbReference>
<sequence>MDNKNFEAFTLTDEVCRLAEDSEAVLVTEKPFPVGLDEHGVWAAAKGQVFQWCAPLGDVCTMRETLKSLLRCGYVGRAAQTFSFQSAVFKPPLNSQPETTKTWRDGKHGACRLGTKCARASQYAP</sequence>
<proteinExistence type="predicted"/>
<reference evidence="1 2" key="2">
    <citation type="submission" date="2020-04" db="EMBL/GenBank/DDBJ databases">
        <title>Genome sequencing and assembly of multiple isolates from the Colletotrichum gloeosporioides species complex.</title>
        <authorList>
            <person name="Gan P."/>
            <person name="Shirasu K."/>
        </authorList>
    </citation>
    <scope>NUCLEOTIDE SEQUENCE [LARGE SCALE GENOMIC DNA]</scope>
    <source>
        <strain evidence="1 2">Nara gc5</strain>
    </source>
</reference>